<evidence type="ECO:0000256" key="2">
    <source>
        <dbReference type="SAM" id="Phobius"/>
    </source>
</evidence>
<dbReference type="EMBL" id="RJKE01000001">
    <property type="protein sequence ID" value="ROO84228.1"/>
    <property type="molecule type" value="Genomic_DNA"/>
</dbReference>
<accession>A0A3N1CU66</accession>
<proteinExistence type="predicted"/>
<evidence type="ECO:0000313" key="3">
    <source>
        <dbReference type="EMBL" id="ROO84228.1"/>
    </source>
</evidence>
<evidence type="ECO:0000313" key="4">
    <source>
        <dbReference type="Proteomes" id="UP000272400"/>
    </source>
</evidence>
<feature type="transmembrane region" description="Helical" evidence="2">
    <location>
        <begin position="17"/>
        <end position="35"/>
    </location>
</feature>
<name>A0A3N1CU66_9ACTN</name>
<feature type="transmembrane region" description="Helical" evidence="2">
    <location>
        <begin position="41"/>
        <end position="60"/>
    </location>
</feature>
<dbReference type="Pfam" id="PF11298">
    <property type="entry name" value="DUF3099"/>
    <property type="match status" value="1"/>
</dbReference>
<evidence type="ECO:0000256" key="1">
    <source>
        <dbReference type="SAM" id="MobiDB-lite"/>
    </source>
</evidence>
<dbReference type="AlphaFoldDB" id="A0A3N1CU66"/>
<feature type="compositionally biased region" description="Acidic residues" evidence="1">
    <location>
        <begin position="68"/>
        <end position="86"/>
    </location>
</feature>
<keyword evidence="4" id="KW-1185">Reference proteome</keyword>
<comment type="caution">
    <text evidence="3">The sequence shown here is derived from an EMBL/GenBank/DDBJ whole genome shotgun (WGS) entry which is preliminary data.</text>
</comment>
<gene>
    <name evidence="3" type="ORF">EDD29_1748</name>
</gene>
<keyword evidence="2" id="KW-1133">Transmembrane helix</keyword>
<keyword evidence="2" id="KW-0472">Membrane</keyword>
<protein>
    <submittedName>
        <fullName evidence="3">DUF3099 family protein</fullName>
    </submittedName>
</protein>
<dbReference type="RefSeq" id="WP_281281022.1">
    <property type="nucleotide sequence ID" value="NZ_RJKE01000001.1"/>
</dbReference>
<feature type="region of interest" description="Disordered" evidence="1">
    <location>
        <begin position="68"/>
        <end position="96"/>
    </location>
</feature>
<keyword evidence="2" id="KW-0812">Transmembrane</keyword>
<reference evidence="3 4" key="1">
    <citation type="submission" date="2018-11" db="EMBL/GenBank/DDBJ databases">
        <title>Sequencing the genomes of 1000 actinobacteria strains.</title>
        <authorList>
            <person name="Klenk H.-P."/>
        </authorList>
    </citation>
    <scope>NUCLEOTIDE SEQUENCE [LARGE SCALE GENOMIC DNA]</scope>
    <source>
        <strain evidence="3 4">DSM 44254</strain>
    </source>
</reference>
<organism evidence="3 4">
    <name type="scientific">Actinocorallia herbida</name>
    <dbReference type="NCBI Taxonomy" id="58109"/>
    <lineage>
        <taxon>Bacteria</taxon>
        <taxon>Bacillati</taxon>
        <taxon>Actinomycetota</taxon>
        <taxon>Actinomycetes</taxon>
        <taxon>Streptosporangiales</taxon>
        <taxon>Thermomonosporaceae</taxon>
        <taxon>Actinocorallia</taxon>
    </lineage>
</organism>
<dbReference type="InterPro" id="IPR021449">
    <property type="entry name" value="DUF3099"/>
</dbReference>
<feature type="compositionally biased region" description="Basic and acidic residues" evidence="1">
    <location>
        <begin position="87"/>
        <end position="96"/>
    </location>
</feature>
<dbReference type="Proteomes" id="UP000272400">
    <property type="component" value="Unassembled WGS sequence"/>
</dbReference>
<sequence length="96" mass="10567">MASAAYLEGMEVRKRRYLILMGACVALFVLSWFIAIFSAPLAVVVALVACVIPPVAVIVANNAEEDDDRVDWDDDLDEGAEEESETREESKPLVTH</sequence>